<protein>
    <submittedName>
        <fullName evidence="1">Uncharacterized protein</fullName>
    </submittedName>
</protein>
<proteinExistence type="predicted"/>
<comment type="caution">
    <text evidence="1">The sequence shown here is derived from an EMBL/GenBank/DDBJ whole genome shotgun (WGS) entry which is preliminary data.</text>
</comment>
<dbReference type="Proteomes" id="UP001057402">
    <property type="component" value="Chromosome 3"/>
</dbReference>
<evidence type="ECO:0000313" key="1">
    <source>
        <dbReference type="EMBL" id="KAI4382582.1"/>
    </source>
</evidence>
<accession>A0ACB9S356</accession>
<keyword evidence="2" id="KW-1185">Reference proteome</keyword>
<organism evidence="1 2">
    <name type="scientific">Melastoma candidum</name>
    <dbReference type="NCBI Taxonomy" id="119954"/>
    <lineage>
        <taxon>Eukaryota</taxon>
        <taxon>Viridiplantae</taxon>
        <taxon>Streptophyta</taxon>
        <taxon>Embryophyta</taxon>
        <taxon>Tracheophyta</taxon>
        <taxon>Spermatophyta</taxon>
        <taxon>Magnoliopsida</taxon>
        <taxon>eudicotyledons</taxon>
        <taxon>Gunneridae</taxon>
        <taxon>Pentapetalae</taxon>
        <taxon>rosids</taxon>
        <taxon>malvids</taxon>
        <taxon>Myrtales</taxon>
        <taxon>Melastomataceae</taxon>
        <taxon>Melastomatoideae</taxon>
        <taxon>Melastomateae</taxon>
        <taxon>Melastoma</taxon>
    </lineage>
</organism>
<evidence type="ECO:0000313" key="2">
    <source>
        <dbReference type="Proteomes" id="UP001057402"/>
    </source>
</evidence>
<dbReference type="EMBL" id="CM042882">
    <property type="protein sequence ID" value="KAI4382582.1"/>
    <property type="molecule type" value="Genomic_DNA"/>
</dbReference>
<reference evidence="2" key="1">
    <citation type="journal article" date="2023" name="Front. Plant Sci.">
        <title>Chromosomal-level genome assembly of Melastoma candidum provides insights into trichome evolution.</title>
        <authorList>
            <person name="Zhong Y."/>
            <person name="Wu W."/>
            <person name="Sun C."/>
            <person name="Zou P."/>
            <person name="Liu Y."/>
            <person name="Dai S."/>
            <person name="Zhou R."/>
        </authorList>
    </citation>
    <scope>NUCLEOTIDE SEQUENCE [LARGE SCALE GENOMIC DNA]</scope>
</reference>
<gene>
    <name evidence="1" type="ORF">MLD38_008530</name>
</gene>
<sequence length="350" mass="38690">MSLSLPDCFSDLLCDEGSGTILTDDSPGCSSDLDYSSPSPSSSSTPAFLPDDGLRLAELLRGETDFIPRGGAHPLSVTSASAREEAVAWILKVHALYKFRPLTAYLSVNYLDRFLHSRSLPQSEVWQMQLLSVACLSLAAKMEEPLVPSLLDLQVEGTKYVFEPRTIRRMELLVLTVLDWRLRSITPFCFLSFFAFKVDPTGTFVGLLVTHATEVILSNIQEISLLGYRPSSMAAAALLCAVNTIPSLSLRNPGDAESWCSGLVKEEIVGCYRLIEELVQKKTKRKALKVLPQFRVTTRAGTRYGNSSSSSCSSSSSSDPCNKRRKPNLCLWVDEEEKGNSSEYEHEEKE</sequence>
<name>A0ACB9S356_9MYRT</name>